<evidence type="ECO:0000313" key="2">
    <source>
        <dbReference type="Proteomes" id="UP001428817"/>
    </source>
</evidence>
<accession>A0ABP9PGR2</accession>
<name>A0ABP9PGR2_9PSEU</name>
<dbReference type="Pfam" id="PF03746">
    <property type="entry name" value="LamB_YcsF"/>
    <property type="match status" value="1"/>
</dbReference>
<protein>
    <submittedName>
        <fullName evidence="1">5-oxoprolinase subunit PpxA</fullName>
    </submittedName>
</protein>
<proteinExistence type="predicted"/>
<dbReference type="Gene3D" id="3.20.20.370">
    <property type="entry name" value="Glycoside hydrolase/deacetylase"/>
    <property type="match status" value="1"/>
</dbReference>
<organism evidence="1 2">
    <name type="scientific">Pseudonocardia eucalypti</name>
    <dbReference type="NCBI Taxonomy" id="648755"/>
    <lineage>
        <taxon>Bacteria</taxon>
        <taxon>Bacillati</taxon>
        <taxon>Actinomycetota</taxon>
        <taxon>Actinomycetes</taxon>
        <taxon>Pseudonocardiales</taxon>
        <taxon>Pseudonocardiaceae</taxon>
        <taxon>Pseudonocardia</taxon>
    </lineage>
</organism>
<evidence type="ECO:0000313" key="1">
    <source>
        <dbReference type="EMBL" id="GAA5146338.1"/>
    </source>
</evidence>
<dbReference type="InterPro" id="IPR011330">
    <property type="entry name" value="Glyco_hydro/deAcase_b/a-brl"/>
</dbReference>
<comment type="caution">
    <text evidence="1">The sequence shown here is derived from an EMBL/GenBank/DDBJ whole genome shotgun (WGS) entry which is preliminary data.</text>
</comment>
<dbReference type="PANTHER" id="PTHR30292:SF0">
    <property type="entry name" value="5-OXOPROLINASE SUBUNIT A"/>
    <property type="match status" value="1"/>
</dbReference>
<dbReference type="NCBIfam" id="NF003814">
    <property type="entry name" value="PRK05406.1-3"/>
    <property type="match status" value="1"/>
</dbReference>
<dbReference type="RefSeq" id="WP_221497534.1">
    <property type="nucleotide sequence ID" value="NZ_BAABJP010000001.1"/>
</dbReference>
<dbReference type="SUPFAM" id="SSF88713">
    <property type="entry name" value="Glycoside hydrolase/deacetylase"/>
    <property type="match status" value="1"/>
</dbReference>
<dbReference type="Proteomes" id="UP001428817">
    <property type="component" value="Unassembled WGS sequence"/>
</dbReference>
<dbReference type="InterPro" id="IPR005501">
    <property type="entry name" value="LamB/YcsF/PxpA-like"/>
</dbReference>
<sequence length="259" mass="27548">MSDHQPPRTMDINCDLGEGFGNYVMGADAEIMPLITTANVACGFHGGDPVIMGRTVALADQHGVVVGAHPGYHDLEGFGRRLIPLDEEEVAALVTYQVGALTGFLRARDMPLHHVKPHGALYAYLRDNQAAGAAAAKAVHKLAPETKAYWPAPAGTSAFCQELGALGHEVVPEIYPDLTYSPEGRLIIQRRKLKTDLAFASSQVKRFLTEGLVGAEDGTPIRHEARSVCIHSDGPNAVDVAHTVRAAVTECGAAIEAIA</sequence>
<dbReference type="NCBIfam" id="NF003816">
    <property type="entry name" value="PRK05406.1-5"/>
    <property type="match status" value="1"/>
</dbReference>
<keyword evidence="2" id="KW-1185">Reference proteome</keyword>
<gene>
    <name evidence="1" type="primary">pxpA</name>
    <name evidence="1" type="ORF">GCM10023321_05650</name>
</gene>
<dbReference type="PANTHER" id="PTHR30292">
    <property type="entry name" value="UNCHARACTERIZED PROTEIN YBGL-RELATED"/>
    <property type="match status" value="1"/>
</dbReference>
<dbReference type="EMBL" id="BAABJP010000001">
    <property type="protein sequence ID" value="GAA5146338.1"/>
    <property type="molecule type" value="Genomic_DNA"/>
</dbReference>
<dbReference type="CDD" id="cd10787">
    <property type="entry name" value="LamB_YcsF_like"/>
    <property type="match status" value="1"/>
</dbReference>
<reference evidence="2" key="1">
    <citation type="journal article" date="2019" name="Int. J. Syst. Evol. Microbiol.">
        <title>The Global Catalogue of Microorganisms (GCM) 10K type strain sequencing project: providing services to taxonomists for standard genome sequencing and annotation.</title>
        <authorList>
            <consortium name="The Broad Institute Genomics Platform"/>
            <consortium name="The Broad Institute Genome Sequencing Center for Infectious Disease"/>
            <person name="Wu L."/>
            <person name="Ma J."/>
        </authorList>
    </citation>
    <scope>NUCLEOTIDE SEQUENCE [LARGE SCALE GENOMIC DNA]</scope>
    <source>
        <strain evidence="2">JCM 18303</strain>
    </source>
</reference>